<dbReference type="OrthoDB" id="3566910at2"/>
<dbReference type="RefSeq" id="WP_141278943.1">
    <property type="nucleotide sequence ID" value="NZ_BAAARZ010000070.1"/>
</dbReference>
<sequence length="294" mass="31304">MLTEPFRGTLAVARGLVTPGQLRGPRFHRLLPDVHVRAGRAVDLALRSRAAALFVAGRGVLGGFSAAELLGASCGPADAPAEVVLLDGHRQRPLDGLLVRRDRLHPHEVTMVGGTPVTTPRRTAFDLARRLPVVEAVVAVDALAFACGLAPADLLAVAREHRGARGTGRLAEIVGLANPLAESPMETRVRLALVFGGLPAPVLQHPVGPYDLDMAYPAWRVAIEYDGRAHLTPARATRDLERQAHLTAAGWTVLRFRAGTVLHSPATIPATVRRHLAAEARRRGVTLAELLSAA</sequence>
<protein>
    <recommendedName>
        <fullName evidence="1">DUF559 domain-containing protein</fullName>
    </recommendedName>
</protein>
<reference evidence="2 3" key="1">
    <citation type="submission" date="2019-06" db="EMBL/GenBank/DDBJ databases">
        <title>Whole genome shotgun sequence of Pseudonocardia hydrocarbonoxydans NBRC 14498.</title>
        <authorList>
            <person name="Hosoyama A."/>
            <person name="Uohara A."/>
            <person name="Ohji S."/>
            <person name="Ichikawa N."/>
        </authorList>
    </citation>
    <scope>NUCLEOTIDE SEQUENCE [LARGE SCALE GENOMIC DNA]</scope>
    <source>
        <strain evidence="2 3">NBRC 14498</strain>
    </source>
</reference>
<feature type="domain" description="DUF559" evidence="1">
    <location>
        <begin position="204"/>
        <end position="272"/>
    </location>
</feature>
<dbReference type="Pfam" id="PF04480">
    <property type="entry name" value="DUF559"/>
    <property type="match status" value="1"/>
</dbReference>
<organism evidence="2 3">
    <name type="scientific">Pseudonocardia hydrocarbonoxydans</name>
    <dbReference type="NCBI Taxonomy" id="76726"/>
    <lineage>
        <taxon>Bacteria</taxon>
        <taxon>Bacillati</taxon>
        <taxon>Actinomycetota</taxon>
        <taxon>Actinomycetes</taxon>
        <taxon>Pseudonocardiales</taxon>
        <taxon>Pseudonocardiaceae</taxon>
        <taxon>Pseudonocardia</taxon>
    </lineage>
</organism>
<gene>
    <name evidence="2" type="ORF">PHY01_26820</name>
</gene>
<dbReference type="EMBL" id="BJNG01000018">
    <property type="protein sequence ID" value="GEC20399.1"/>
    <property type="molecule type" value="Genomic_DNA"/>
</dbReference>
<dbReference type="Proteomes" id="UP000320338">
    <property type="component" value="Unassembled WGS sequence"/>
</dbReference>
<dbReference type="InterPro" id="IPR011335">
    <property type="entry name" value="Restrct_endonuc-II-like"/>
</dbReference>
<evidence type="ECO:0000313" key="3">
    <source>
        <dbReference type="Proteomes" id="UP000320338"/>
    </source>
</evidence>
<keyword evidence="3" id="KW-1185">Reference proteome</keyword>
<proteinExistence type="predicted"/>
<dbReference type="SUPFAM" id="SSF52980">
    <property type="entry name" value="Restriction endonuclease-like"/>
    <property type="match status" value="1"/>
</dbReference>
<accession>A0A4Y3WRH6</accession>
<name>A0A4Y3WRH6_9PSEU</name>
<evidence type="ECO:0000313" key="2">
    <source>
        <dbReference type="EMBL" id="GEC20399.1"/>
    </source>
</evidence>
<evidence type="ECO:0000259" key="1">
    <source>
        <dbReference type="Pfam" id="PF04480"/>
    </source>
</evidence>
<comment type="caution">
    <text evidence="2">The sequence shown here is derived from an EMBL/GenBank/DDBJ whole genome shotgun (WGS) entry which is preliminary data.</text>
</comment>
<dbReference type="AlphaFoldDB" id="A0A4Y3WRH6"/>
<dbReference type="Gene3D" id="3.40.960.10">
    <property type="entry name" value="VSR Endonuclease"/>
    <property type="match status" value="1"/>
</dbReference>
<dbReference type="InterPro" id="IPR007569">
    <property type="entry name" value="DUF559"/>
</dbReference>